<protein>
    <recommendedName>
        <fullName evidence="4">PepSY domain-containing protein</fullName>
    </recommendedName>
</protein>
<organism evidence="2 3">
    <name type="scientific">Phenylobacterium zucineum (strain HLK1)</name>
    <dbReference type="NCBI Taxonomy" id="450851"/>
    <lineage>
        <taxon>Bacteria</taxon>
        <taxon>Pseudomonadati</taxon>
        <taxon>Pseudomonadota</taxon>
        <taxon>Alphaproteobacteria</taxon>
        <taxon>Caulobacterales</taxon>
        <taxon>Caulobacteraceae</taxon>
        <taxon>Phenylobacterium</taxon>
    </lineage>
</organism>
<dbReference type="STRING" id="450851.PHZ_c1053"/>
<proteinExistence type="predicted"/>
<sequence>MLRWSTQIHKWLALVVGLQVLGWVLGGLVMTAIPIETVRSEHHVASFQPAALPTDGLLSAAQAAQAAGVEPVEATLRTTLRGTIWSLKAADGKVRVVDAATGRPITPMGEAEARQLAGALYEGDGRPVAVRWFDEAPQETGREGPLWRVDFDDAERTSFYLSPETGEIASRRSNLWRFYDFFWRVHILDFKSGDDFNHPVLVAAAALTLPMVVTGLILLVIRLRRDWRGFRAQRAVRSRS</sequence>
<feature type="transmembrane region" description="Helical" evidence="1">
    <location>
        <begin position="12"/>
        <end position="33"/>
    </location>
</feature>
<accession>B4RHK7</accession>
<keyword evidence="1" id="KW-0812">Transmembrane</keyword>
<dbReference type="KEGG" id="pzu:PHZ_c1053"/>
<keyword evidence="1" id="KW-0472">Membrane</keyword>
<dbReference type="Proteomes" id="UP000001868">
    <property type="component" value="Chromosome"/>
</dbReference>
<dbReference type="PANTHER" id="PTHR34219">
    <property type="entry name" value="IRON-REGULATED INNER MEMBRANE PROTEIN-RELATED"/>
    <property type="match status" value="1"/>
</dbReference>
<reference evidence="2 3" key="1">
    <citation type="journal article" date="2008" name="BMC Genomics">
        <title>Complete genome of Phenylobacterium zucineum - a novel facultative intracellular bacterium isolated from human erythroleukemia cell line K562.</title>
        <authorList>
            <person name="Luo Y."/>
            <person name="Xu X."/>
            <person name="Ding Z."/>
            <person name="Liu Z."/>
            <person name="Zhang B."/>
            <person name="Yan Z."/>
            <person name="Sun J."/>
            <person name="Hu S."/>
            <person name="Hu X."/>
        </authorList>
    </citation>
    <scope>NUCLEOTIDE SEQUENCE [LARGE SCALE GENOMIC DNA]</scope>
    <source>
        <strain evidence="2 3">HLK1</strain>
    </source>
</reference>
<dbReference type="InterPro" id="IPR005625">
    <property type="entry name" value="PepSY-ass_TM"/>
</dbReference>
<evidence type="ECO:0000256" key="1">
    <source>
        <dbReference type="SAM" id="Phobius"/>
    </source>
</evidence>
<dbReference type="AlphaFoldDB" id="B4RHK7"/>
<feature type="transmembrane region" description="Helical" evidence="1">
    <location>
        <begin position="200"/>
        <end position="221"/>
    </location>
</feature>
<name>B4RHK7_PHEZH</name>
<evidence type="ECO:0008006" key="4">
    <source>
        <dbReference type="Google" id="ProtNLM"/>
    </source>
</evidence>
<gene>
    <name evidence="2" type="ordered locus">PHZ_c1053</name>
</gene>
<keyword evidence="3" id="KW-1185">Reference proteome</keyword>
<dbReference type="HOGENOM" id="CLU_066006_0_0_5"/>
<keyword evidence="1" id="KW-1133">Transmembrane helix</keyword>
<dbReference type="RefSeq" id="WP_012521613.1">
    <property type="nucleotide sequence ID" value="NC_011144.1"/>
</dbReference>
<dbReference type="PANTHER" id="PTHR34219:SF3">
    <property type="entry name" value="BLL7967 PROTEIN"/>
    <property type="match status" value="1"/>
</dbReference>
<dbReference type="EMBL" id="CP000747">
    <property type="protein sequence ID" value="ACG77467.1"/>
    <property type="molecule type" value="Genomic_DNA"/>
</dbReference>
<evidence type="ECO:0000313" key="2">
    <source>
        <dbReference type="EMBL" id="ACG77467.1"/>
    </source>
</evidence>
<dbReference type="eggNOG" id="COG3182">
    <property type="taxonomic scope" value="Bacteria"/>
</dbReference>
<evidence type="ECO:0000313" key="3">
    <source>
        <dbReference type="Proteomes" id="UP000001868"/>
    </source>
</evidence>
<dbReference type="Pfam" id="PF03929">
    <property type="entry name" value="PepSY_TM"/>
    <property type="match status" value="1"/>
</dbReference>